<keyword evidence="1" id="KW-1133">Transmembrane helix</keyword>
<organism evidence="3 5">
    <name type="scientific">Vagococcus xieshaowenii</name>
    <dbReference type="NCBI Taxonomy" id="2562451"/>
    <lineage>
        <taxon>Bacteria</taxon>
        <taxon>Bacillati</taxon>
        <taxon>Bacillota</taxon>
        <taxon>Bacilli</taxon>
        <taxon>Lactobacillales</taxon>
        <taxon>Enterococcaceae</taxon>
        <taxon>Vagococcus</taxon>
    </lineage>
</organism>
<evidence type="ECO:0000313" key="4">
    <source>
        <dbReference type="Proteomes" id="UP000296883"/>
    </source>
</evidence>
<dbReference type="RefSeq" id="WP_135254648.1">
    <property type="nucleotide sequence ID" value="NZ_CP038865.1"/>
</dbReference>
<dbReference type="Proteomes" id="UP000296883">
    <property type="component" value="Chromosome"/>
</dbReference>
<dbReference type="EMBL" id="CP038865">
    <property type="protein sequence ID" value="QCA28747.1"/>
    <property type="molecule type" value="Genomic_DNA"/>
</dbReference>
<feature type="transmembrane region" description="Helical" evidence="1">
    <location>
        <begin position="52"/>
        <end position="76"/>
    </location>
</feature>
<dbReference type="AlphaFoldDB" id="A0AAJ5JKU2"/>
<evidence type="ECO:0000313" key="2">
    <source>
        <dbReference type="EMBL" id="QCA28747.1"/>
    </source>
</evidence>
<evidence type="ECO:0000313" key="5">
    <source>
        <dbReference type="Proteomes" id="UP000297725"/>
    </source>
</evidence>
<proteinExistence type="predicted"/>
<keyword evidence="1" id="KW-0472">Membrane</keyword>
<sequence length="110" mass="12897">MQKNYGLNSIKFYKMVGIITPILIFIGYFILYTSSVETEYIYSIEIEERKSIYLVQGAIYAGLFFIFYQMFLRLFLNIAILAKNVDKLGIDKKISDIPIFEPQLTKEENE</sequence>
<dbReference type="Proteomes" id="UP000297725">
    <property type="component" value="Unassembled WGS sequence"/>
</dbReference>
<accession>A0AAJ5JKU2</accession>
<gene>
    <name evidence="3" type="ORF">E4031_06540</name>
    <name evidence="2" type="ORF">E4Z98_05235</name>
</gene>
<feature type="transmembrane region" description="Helical" evidence="1">
    <location>
        <begin position="12"/>
        <end position="32"/>
    </location>
</feature>
<reference evidence="2 4" key="2">
    <citation type="journal article" date="2020" name="Int. J. Syst. Evol. Microbiol.">
        <title>Vagococcus xieshaowenii sp. nov., isolated from snow finch (Montifringilla taczanowskii) cloacal content.</title>
        <authorList>
            <person name="Ge Y."/>
            <person name="Yang J."/>
            <person name="Lai X.H."/>
            <person name="Zhang G."/>
            <person name="Jin D."/>
            <person name="Lu S."/>
            <person name="Wang B."/>
            <person name="Huang Y."/>
            <person name="Huang Y."/>
            <person name="Ren Z."/>
            <person name="Zhang X."/>
            <person name="Xu J."/>
        </authorList>
    </citation>
    <scope>NUCLEOTIDE SEQUENCE [LARGE SCALE GENOMIC DNA]</scope>
    <source>
        <strain evidence="4">personal::cf-49</strain>
        <strain evidence="2">Personal::cf-49</strain>
    </source>
</reference>
<keyword evidence="4" id="KW-1185">Reference proteome</keyword>
<keyword evidence="1" id="KW-0812">Transmembrane</keyword>
<evidence type="ECO:0000256" key="1">
    <source>
        <dbReference type="SAM" id="Phobius"/>
    </source>
</evidence>
<reference evidence="3 5" key="1">
    <citation type="submission" date="2019-03" db="EMBL/GenBank/DDBJ databases">
        <title>Vagococcus sp. was isolated fron gut of Carduelis flavirostris.</title>
        <authorList>
            <person name="Ge Y."/>
        </authorList>
    </citation>
    <scope>NUCLEOTIDE SEQUENCE [LARGE SCALE GENOMIC DNA]</scope>
    <source>
        <strain evidence="3 5">CF-210</strain>
    </source>
</reference>
<dbReference type="EMBL" id="SRHU01000024">
    <property type="protein sequence ID" value="TFZ40445.1"/>
    <property type="molecule type" value="Genomic_DNA"/>
</dbReference>
<name>A0AAJ5JKU2_9ENTE</name>
<evidence type="ECO:0000313" key="3">
    <source>
        <dbReference type="EMBL" id="TFZ40445.1"/>
    </source>
</evidence>
<protein>
    <submittedName>
        <fullName evidence="3">Uncharacterized protein</fullName>
    </submittedName>
</protein>